<proteinExistence type="inferred from homology"/>
<comment type="subcellular location">
    <subcellularLocation>
        <location evidence="1">Cell outer membrane</location>
    </subcellularLocation>
</comment>
<dbReference type="GO" id="GO:0009279">
    <property type="term" value="C:cell outer membrane"/>
    <property type="evidence" value="ECO:0007669"/>
    <property type="project" value="UniProtKB-SubCell"/>
</dbReference>
<evidence type="ECO:0000313" key="9">
    <source>
        <dbReference type="Proteomes" id="UP000049855"/>
    </source>
</evidence>
<evidence type="ECO:0000256" key="2">
    <source>
        <dbReference type="ARBA" id="ARBA00007613"/>
    </source>
</evidence>
<organism evidence="8 9">
    <name type="scientific">Sporomusa ovata</name>
    <dbReference type="NCBI Taxonomy" id="2378"/>
    <lineage>
        <taxon>Bacteria</taxon>
        <taxon>Bacillati</taxon>
        <taxon>Bacillota</taxon>
        <taxon>Negativicutes</taxon>
        <taxon>Selenomonadales</taxon>
        <taxon>Sporomusaceae</taxon>
        <taxon>Sporomusa</taxon>
    </lineage>
</organism>
<dbReference type="Proteomes" id="UP000049855">
    <property type="component" value="Unassembled WGS sequence"/>
</dbReference>
<name>A0A0U1L7F5_9FIRM</name>
<dbReference type="AlphaFoldDB" id="A0A0U1L7F5"/>
<dbReference type="EMBL" id="CTRP01000016">
    <property type="protein sequence ID" value="CQR75209.1"/>
    <property type="molecule type" value="Genomic_DNA"/>
</dbReference>
<keyword evidence="5" id="KW-0812">Transmembrane</keyword>
<evidence type="ECO:0000256" key="4">
    <source>
        <dbReference type="ARBA" id="ARBA00022452"/>
    </source>
</evidence>
<keyword evidence="7" id="KW-0998">Cell outer membrane</keyword>
<evidence type="ECO:0008006" key="10">
    <source>
        <dbReference type="Google" id="ProtNLM"/>
    </source>
</evidence>
<keyword evidence="3" id="KW-0813">Transport</keyword>
<keyword evidence="9" id="KW-1185">Reference proteome</keyword>
<dbReference type="GO" id="GO:0015288">
    <property type="term" value="F:porin activity"/>
    <property type="evidence" value="ECO:0007669"/>
    <property type="project" value="TreeGrafter"/>
</dbReference>
<evidence type="ECO:0000256" key="7">
    <source>
        <dbReference type="ARBA" id="ARBA00023237"/>
    </source>
</evidence>
<evidence type="ECO:0000256" key="1">
    <source>
        <dbReference type="ARBA" id="ARBA00004442"/>
    </source>
</evidence>
<dbReference type="PANTHER" id="PTHR30026:SF20">
    <property type="entry name" value="OUTER MEMBRANE PROTEIN TOLC"/>
    <property type="match status" value="1"/>
</dbReference>
<dbReference type="InterPro" id="IPR003423">
    <property type="entry name" value="OMP_efflux"/>
</dbReference>
<reference evidence="9" key="1">
    <citation type="submission" date="2015-03" db="EMBL/GenBank/DDBJ databases">
        <authorList>
            <person name="Nijsse Bart"/>
        </authorList>
    </citation>
    <scope>NUCLEOTIDE SEQUENCE [LARGE SCALE GENOMIC DNA]</scope>
</reference>
<dbReference type="GO" id="GO:1990281">
    <property type="term" value="C:efflux pump complex"/>
    <property type="evidence" value="ECO:0007669"/>
    <property type="project" value="TreeGrafter"/>
</dbReference>
<accession>A0A0U1L7F5</accession>
<dbReference type="Gene3D" id="1.20.1600.10">
    <property type="entry name" value="Outer membrane efflux proteins (OEP)"/>
    <property type="match status" value="1"/>
</dbReference>
<evidence type="ECO:0000256" key="6">
    <source>
        <dbReference type="ARBA" id="ARBA00023136"/>
    </source>
</evidence>
<dbReference type="PANTHER" id="PTHR30026">
    <property type="entry name" value="OUTER MEMBRANE PROTEIN TOLC"/>
    <property type="match status" value="1"/>
</dbReference>
<evidence type="ECO:0000313" key="8">
    <source>
        <dbReference type="EMBL" id="CQR75209.1"/>
    </source>
</evidence>
<protein>
    <recommendedName>
        <fullName evidence="10">Outer membrane efflux protein</fullName>
    </recommendedName>
</protein>
<dbReference type="SUPFAM" id="SSF56954">
    <property type="entry name" value="Outer membrane efflux proteins (OEP)"/>
    <property type="match status" value="1"/>
</dbReference>
<dbReference type="Pfam" id="PF02321">
    <property type="entry name" value="OEP"/>
    <property type="match status" value="1"/>
</dbReference>
<keyword evidence="4" id="KW-1134">Transmembrane beta strand</keyword>
<dbReference type="GO" id="GO:0015562">
    <property type="term" value="F:efflux transmembrane transporter activity"/>
    <property type="evidence" value="ECO:0007669"/>
    <property type="project" value="InterPro"/>
</dbReference>
<gene>
    <name evidence="8" type="ORF">SpAn4DRAFT_4573</name>
</gene>
<sequence>MPLYTGGKVENTIEQAKLSQKVSQLEITVTKQQLKLDASNGYYKVLQNQTLLEIAKQTVNDFSAHLNRVRQMYDTGVAPWHDILQTKVRAAAMAPKLQSYRERLSLWAIC</sequence>
<keyword evidence="6" id="KW-0472">Membrane</keyword>
<comment type="similarity">
    <text evidence="2">Belongs to the outer membrane factor (OMF) (TC 1.B.17) family.</text>
</comment>
<evidence type="ECO:0000256" key="5">
    <source>
        <dbReference type="ARBA" id="ARBA00022692"/>
    </source>
</evidence>
<evidence type="ECO:0000256" key="3">
    <source>
        <dbReference type="ARBA" id="ARBA00022448"/>
    </source>
</evidence>
<dbReference type="InterPro" id="IPR051906">
    <property type="entry name" value="TolC-like"/>
</dbReference>
<dbReference type="RefSeq" id="WP_021171421.1">
    <property type="nucleotide sequence ID" value="NZ_CTRP01000016.1"/>
</dbReference>